<sequence>MKTRSKALKAAFAAMLALAVVSPAQAADTATTLINLTPPADLAGVPALPFTGATADPFTLPEPSANLAVSPQQGYIGDAFEISGKALAANTELTLIWGTNNATWVADVLPNSVNYMGVKFTKVNIVMAKVTTDASGNFTYKTKVPSDFGGVHDIYAVANGASLAHGGYQISRKVSISPKSGPVGTPITVTYTGLGASLYTAGGSVLWDNNFTGEMQALWTRGTATAVVRASGAVGNHVLQVQDGIGITYLNIIQSPVPFANGGYAYFKITKDAGAPAAYITYPKKVTPTVSLRTTLTSIGLDPASKAVATLSKTEGPVGTKTTINVKGMVSTGVHTLSWSTVVGSRVNCPTSTCWIYNGIPLGTVDVTSADFSKEVEIPDNLGGWHVIQVKKGDVVEAQVPFYVQESIFNYTDKKGKVLSAGIAKADPNPIPEARNGSGVPTNKFKVGEEFTIAMKGVGWTQLDNTLAVTYDNSYIGYGCGFNSNGYMVIHLRATGAPGTHIIDLHPLMYTNQPSFAGTPYGMLPILTADRDFAGLALGYQLPSVHFAITVTK</sequence>
<accession>A0A6J6AXU0</accession>
<proteinExistence type="predicted"/>
<reference evidence="1" key="1">
    <citation type="submission" date="2020-05" db="EMBL/GenBank/DDBJ databases">
        <authorList>
            <person name="Chiriac C."/>
            <person name="Salcher M."/>
            <person name="Ghai R."/>
            <person name="Kavagutti S V."/>
        </authorList>
    </citation>
    <scope>NUCLEOTIDE SEQUENCE</scope>
</reference>
<organism evidence="1">
    <name type="scientific">freshwater metagenome</name>
    <dbReference type="NCBI Taxonomy" id="449393"/>
    <lineage>
        <taxon>unclassified sequences</taxon>
        <taxon>metagenomes</taxon>
        <taxon>ecological metagenomes</taxon>
    </lineage>
</organism>
<protein>
    <submittedName>
        <fullName evidence="1">Unannotated protein</fullName>
    </submittedName>
</protein>
<dbReference type="EMBL" id="CAEZSI010000001">
    <property type="protein sequence ID" value="CAB4531217.1"/>
    <property type="molecule type" value="Genomic_DNA"/>
</dbReference>
<dbReference type="AlphaFoldDB" id="A0A6J6AXU0"/>
<evidence type="ECO:0000313" key="1">
    <source>
        <dbReference type="EMBL" id="CAB4531217.1"/>
    </source>
</evidence>
<gene>
    <name evidence="1" type="ORF">UFOPK1412_00010</name>
</gene>
<name>A0A6J6AXU0_9ZZZZ</name>